<name>A0A6M1LEG0_9PROT</name>
<organism evidence="5 6">
    <name type="scientific">Falsiroseomonas algicola</name>
    <dbReference type="NCBI Taxonomy" id="2716930"/>
    <lineage>
        <taxon>Bacteria</taxon>
        <taxon>Pseudomonadati</taxon>
        <taxon>Pseudomonadota</taxon>
        <taxon>Alphaproteobacteria</taxon>
        <taxon>Acetobacterales</taxon>
        <taxon>Roseomonadaceae</taxon>
        <taxon>Falsiroseomonas</taxon>
    </lineage>
</organism>
<dbReference type="Gene3D" id="3.40.50.300">
    <property type="entry name" value="P-loop containing nucleotide triphosphate hydrolases"/>
    <property type="match status" value="1"/>
</dbReference>
<dbReference type="EMBL" id="JAAIKB010000001">
    <property type="protein sequence ID" value="NGM18663.1"/>
    <property type="molecule type" value="Genomic_DNA"/>
</dbReference>
<evidence type="ECO:0000313" key="5">
    <source>
        <dbReference type="EMBL" id="NGM18663.1"/>
    </source>
</evidence>
<sequence>MLVAQGLTKGFGGPPVVEDVSFTLARGAITGLIGPNGAGKTTLFNLLAGSLKPDRGTLTLDGTRIEGRRPDEVFGLGLARTFQIPRPFPAMTVLENVMLAPPGQQGERFWTNWLRPHAVAAEERRVRDRALHWLDFVGLTRLAQEPARVLSGGQRKLLELARVLVAEPRLILLDEPGAGVAPPLLATIMEKIVSLNAQGTSFLIIEHNMELVMSLCRPVLVLAQGKLLMEGEPEAVRADRRVVEAYLGAGIA</sequence>
<dbReference type="PROSITE" id="PS00211">
    <property type="entry name" value="ABC_TRANSPORTER_1"/>
    <property type="match status" value="1"/>
</dbReference>
<evidence type="ECO:0000259" key="4">
    <source>
        <dbReference type="PROSITE" id="PS50893"/>
    </source>
</evidence>
<dbReference type="PANTHER" id="PTHR45772:SF9">
    <property type="entry name" value="CONSERVED COMPONENT OF ABC TRANSPORTER FOR NATURAL AMINO ACIDS"/>
    <property type="match status" value="1"/>
</dbReference>
<keyword evidence="1" id="KW-0813">Transport</keyword>
<dbReference type="InterPro" id="IPR003593">
    <property type="entry name" value="AAA+_ATPase"/>
</dbReference>
<dbReference type="PANTHER" id="PTHR45772">
    <property type="entry name" value="CONSERVED COMPONENT OF ABC TRANSPORTER FOR NATURAL AMINO ACIDS-RELATED"/>
    <property type="match status" value="1"/>
</dbReference>
<protein>
    <submittedName>
        <fullName evidence="5">ABC transporter ATP-binding protein</fullName>
    </submittedName>
</protein>
<keyword evidence="2" id="KW-0547">Nucleotide-binding</keyword>
<proteinExistence type="predicted"/>
<dbReference type="InterPro" id="IPR027417">
    <property type="entry name" value="P-loop_NTPase"/>
</dbReference>
<evidence type="ECO:0000256" key="2">
    <source>
        <dbReference type="ARBA" id="ARBA00022741"/>
    </source>
</evidence>
<feature type="domain" description="ABC transporter" evidence="4">
    <location>
        <begin position="2"/>
        <end position="249"/>
    </location>
</feature>
<dbReference type="InterPro" id="IPR017871">
    <property type="entry name" value="ABC_transporter-like_CS"/>
</dbReference>
<dbReference type="AlphaFoldDB" id="A0A6M1LEG0"/>
<dbReference type="Pfam" id="PF12399">
    <property type="entry name" value="BCA_ABC_TP_C"/>
    <property type="match status" value="1"/>
</dbReference>
<dbReference type="InterPro" id="IPR032823">
    <property type="entry name" value="BCA_ABC_TP_C"/>
</dbReference>
<dbReference type="SMART" id="SM00382">
    <property type="entry name" value="AAA"/>
    <property type="match status" value="1"/>
</dbReference>
<gene>
    <name evidence="5" type="ORF">G3576_01470</name>
</gene>
<reference evidence="5 6" key="1">
    <citation type="submission" date="2020-03" db="EMBL/GenBank/DDBJ databases">
        <title>Roseomonas stagni sp. nov., isolated from pond water in Japan.</title>
        <authorList>
            <person name="Furuhata K."/>
            <person name="Miyamoto H."/>
            <person name="Goto K."/>
        </authorList>
    </citation>
    <scope>NUCLEOTIDE SEQUENCE [LARGE SCALE GENOMIC DNA]</scope>
    <source>
        <strain evidence="5 6">PeD5</strain>
    </source>
</reference>
<dbReference type="SUPFAM" id="SSF52540">
    <property type="entry name" value="P-loop containing nucleoside triphosphate hydrolases"/>
    <property type="match status" value="1"/>
</dbReference>
<dbReference type="CDD" id="cd03219">
    <property type="entry name" value="ABC_Mj1267_LivG_branched"/>
    <property type="match status" value="1"/>
</dbReference>
<keyword evidence="6" id="KW-1185">Reference proteome</keyword>
<dbReference type="FunFam" id="3.40.50.300:FF:000421">
    <property type="entry name" value="Branched-chain amino acid ABC transporter ATP-binding protein"/>
    <property type="match status" value="1"/>
</dbReference>
<dbReference type="GO" id="GO:0005886">
    <property type="term" value="C:plasma membrane"/>
    <property type="evidence" value="ECO:0007669"/>
    <property type="project" value="TreeGrafter"/>
</dbReference>
<evidence type="ECO:0000256" key="3">
    <source>
        <dbReference type="ARBA" id="ARBA00022840"/>
    </source>
</evidence>
<dbReference type="InterPro" id="IPR003439">
    <property type="entry name" value="ABC_transporter-like_ATP-bd"/>
</dbReference>
<dbReference type="Proteomes" id="UP000475385">
    <property type="component" value="Unassembled WGS sequence"/>
</dbReference>
<evidence type="ECO:0000313" key="6">
    <source>
        <dbReference type="Proteomes" id="UP000475385"/>
    </source>
</evidence>
<accession>A0A6M1LEG0</accession>
<comment type="caution">
    <text evidence="5">The sequence shown here is derived from an EMBL/GenBank/DDBJ whole genome shotgun (WGS) entry which is preliminary data.</text>
</comment>
<keyword evidence="3 5" id="KW-0067">ATP-binding</keyword>
<dbReference type="Pfam" id="PF00005">
    <property type="entry name" value="ABC_tran"/>
    <property type="match status" value="1"/>
</dbReference>
<dbReference type="InterPro" id="IPR051120">
    <property type="entry name" value="ABC_AA/LPS_Transport"/>
</dbReference>
<dbReference type="GO" id="GO:0016887">
    <property type="term" value="F:ATP hydrolysis activity"/>
    <property type="evidence" value="ECO:0007669"/>
    <property type="project" value="InterPro"/>
</dbReference>
<dbReference type="GO" id="GO:0005524">
    <property type="term" value="F:ATP binding"/>
    <property type="evidence" value="ECO:0007669"/>
    <property type="project" value="UniProtKB-KW"/>
</dbReference>
<evidence type="ECO:0000256" key="1">
    <source>
        <dbReference type="ARBA" id="ARBA00022448"/>
    </source>
</evidence>
<dbReference type="PROSITE" id="PS50893">
    <property type="entry name" value="ABC_TRANSPORTER_2"/>
    <property type="match status" value="1"/>
</dbReference>